<feature type="compositionally biased region" description="Low complexity" evidence="2">
    <location>
        <begin position="819"/>
        <end position="842"/>
    </location>
</feature>
<feature type="compositionally biased region" description="Pro residues" evidence="2">
    <location>
        <begin position="669"/>
        <end position="684"/>
    </location>
</feature>
<gene>
    <name evidence="4" type="ORF">D9619_000556</name>
</gene>
<keyword evidence="1" id="KW-0175">Coiled coil</keyword>
<keyword evidence="5" id="KW-1185">Reference proteome</keyword>
<evidence type="ECO:0000259" key="3">
    <source>
        <dbReference type="PROSITE" id="PS00028"/>
    </source>
</evidence>
<dbReference type="Proteomes" id="UP000567179">
    <property type="component" value="Unassembled WGS sequence"/>
</dbReference>
<feature type="compositionally biased region" description="Polar residues" evidence="2">
    <location>
        <begin position="426"/>
        <end position="448"/>
    </location>
</feature>
<feature type="region of interest" description="Disordered" evidence="2">
    <location>
        <begin position="656"/>
        <end position="684"/>
    </location>
</feature>
<feature type="coiled-coil region" evidence="1">
    <location>
        <begin position="17"/>
        <end position="78"/>
    </location>
</feature>
<evidence type="ECO:0000256" key="2">
    <source>
        <dbReference type="SAM" id="MobiDB-lite"/>
    </source>
</evidence>
<proteinExistence type="predicted"/>
<evidence type="ECO:0000313" key="4">
    <source>
        <dbReference type="EMBL" id="KAF5321082.1"/>
    </source>
</evidence>
<dbReference type="EMBL" id="JAACJJ010000028">
    <property type="protein sequence ID" value="KAF5321082.1"/>
    <property type="molecule type" value="Genomic_DNA"/>
</dbReference>
<feature type="region of interest" description="Disordered" evidence="2">
    <location>
        <begin position="575"/>
        <end position="613"/>
    </location>
</feature>
<feature type="region of interest" description="Disordered" evidence="2">
    <location>
        <begin position="232"/>
        <end position="273"/>
    </location>
</feature>
<protein>
    <recommendedName>
        <fullName evidence="3">C2H2-type domain-containing protein</fullName>
    </recommendedName>
</protein>
<evidence type="ECO:0000313" key="5">
    <source>
        <dbReference type="Proteomes" id="UP000567179"/>
    </source>
</evidence>
<sequence length="1183" mass="127026">MSSGDPPASAFITPDAYEENQAKIAAAQKYLESLTAQNEAGLRRFEELETQKRELQRKIEEGEEAKRIMERLQNLQSNTTRRLLDGPQQESYQGTARIIEIPPGDSVPSSTASHSQHAQRNSSTPILSPPQIPVNHPHGSLVQPSLPYGSGPATYDAQRDRIPTHGFAGQHQAVYHPSTVVLPNASPTATFTNAAAFASQNGQSVHFQPPYQPQGPQNSNSYYRRQPVQSVHHMNTGSSSSHQPSQAGPSFVNQSHSPHNNTRQTVKPTYPPPLPEKPLEFVWDKDNSTDVRFLNIPLQELPLLKSKISEFAKNAPLKTRMVVHPEMAVWKDENAVLWLYIRVEGGFWRYRNIYQFFESQIRLAHSRMGQQSSATMEHISYGMGMSSQGIRKTNSVSGVAPVHPTSAAIAVEGPSSSSIAKPPSNHVVTGTSSQQIGLNGSSSTSILHQPTGEVTPVTNAVIKPTGASGGPSIVSLSPQTPAPKVTGSSQGIGTVASAALVATPSKLTSPRPPIDKKNLSKHILFALGKRPRDVLQRSPESGPPAKKPSLGTFAVSQTPESKIVVSAAHIVAASSAESVVANQPPKSSRDATTSPQPTPLPSTSMPTHVGAPPAQSLSMEINITKPQAASGVNDMPLIPNPSGTPVPIPSLNPPTQAITTPSLKVTPSAPVPPAPAPSAPPLPASVPSAPVPAVPASHPLSYNANQYQIASQHVLAVVGNAAPLPPIYQPHYVGSFRMNPSDTSSPTAWKASRSAADRQELVQANLTVASKDIQPDSAPTNVNALRQEQHPPRKAPTSSTAPRQNVWQNAQAGPSNVGSSREPLFLPSPSSSLASHPATPHAQSAPVEPIGKGRKKVYVLVPPRPAYLVAHKRRLAEKRAAHLLGEEGAKAAGPSWESEPGDTYDEPLIIGEDYSSGRNTPIDGPERESLRLAATRIGAFPCRWDGCDAVLNCADSLLKHLNEHPPELTPNNRSYTCRWTQCGRRHKNHALKPAAELRQPEFTKLPDVPDVAPAYLFVTKLVKPATISKNRHGLLVPNVVTRIVDSDPEKPAKLRARKAMHPMGGQAFPPADTARNEYDFMTARSIRYSSYLSQPVDLALSDLDSTNVSELLDEGLMLWTPDGNSDNDDDDGGDDVMFDRGDIKIEDELRPGLGSNAVSSISVRGQRIDEEEIVETMLTPASG</sequence>
<comment type="caution">
    <text evidence="4">The sequence shown here is derived from an EMBL/GenBank/DDBJ whole genome shotgun (WGS) entry which is preliminary data.</text>
</comment>
<feature type="region of interest" description="Disordered" evidence="2">
    <location>
        <begin position="100"/>
        <end position="159"/>
    </location>
</feature>
<dbReference type="InterPro" id="IPR013087">
    <property type="entry name" value="Znf_C2H2_type"/>
</dbReference>
<dbReference type="AlphaFoldDB" id="A0A8H5BF79"/>
<reference evidence="4 5" key="1">
    <citation type="journal article" date="2020" name="ISME J.">
        <title>Uncovering the hidden diversity of litter-decomposition mechanisms in mushroom-forming fungi.</title>
        <authorList>
            <person name="Floudas D."/>
            <person name="Bentzer J."/>
            <person name="Ahren D."/>
            <person name="Johansson T."/>
            <person name="Persson P."/>
            <person name="Tunlid A."/>
        </authorList>
    </citation>
    <scope>NUCLEOTIDE SEQUENCE [LARGE SCALE GENOMIC DNA]</scope>
    <source>
        <strain evidence="4 5">CBS 101986</strain>
    </source>
</reference>
<feature type="compositionally biased region" description="Polar residues" evidence="2">
    <location>
        <begin position="107"/>
        <end position="126"/>
    </location>
</feature>
<name>A0A8H5BF79_9AGAR</name>
<feature type="region of interest" description="Disordered" evidence="2">
    <location>
        <begin position="414"/>
        <end position="450"/>
    </location>
</feature>
<feature type="region of interest" description="Disordered" evidence="2">
    <location>
        <begin position="530"/>
        <end position="552"/>
    </location>
</feature>
<feature type="region of interest" description="Disordered" evidence="2">
    <location>
        <begin position="810"/>
        <end position="848"/>
    </location>
</feature>
<feature type="compositionally biased region" description="Polar residues" evidence="2">
    <location>
        <begin position="656"/>
        <end position="665"/>
    </location>
</feature>
<dbReference type="OrthoDB" id="3254002at2759"/>
<feature type="domain" description="C2H2-type" evidence="3">
    <location>
        <begin position="942"/>
        <end position="964"/>
    </location>
</feature>
<dbReference type="PROSITE" id="PS00028">
    <property type="entry name" value="ZINC_FINGER_C2H2_1"/>
    <property type="match status" value="1"/>
</dbReference>
<organism evidence="4 5">
    <name type="scientific">Psilocybe cf. subviscida</name>
    <dbReference type="NCBI Taxonomy" id="2480587"/>
    <lineage>
        <taxon>Eukaryota</taxon>
        <taxon>Fungi</taxon>
        <taxon>Dikarya</taxon>
        <taxon>Basidiomycota</taxon>
        <taxon>Agaricomycotina</taxon>
        <taxon>Agaricomycetes</taxon>
        <taxon>Agaricomycetidae</taxon>
        <taxon>Agaricales</taxon>
        <taxon>Agaricineae</taxon>
        <taxon>Strophariaceae</taxon>
        <taxon>Psilocybe</taxon>
    </lineage>
</organism>
<feature type="compositionally biased region" description="Polar residues" evidence="2">
    <location>
        <begin position="232"/>
        <end position="266"/>
    </location>
</feature>
<accession>A0A8H5BF79</accession>
<evidence type="ECO:0000256" key="1">
    <source>
        <dbReference type="SAM" id="Coils"/>
    </source>
</evidence>